<accession>D3TCW9</accession>
<evidence type="ECO:0000256" key="1">
    <source>
        <dbReference type="SAM" id="Phobius"/>
    </source>
</evidence>
<sequence length="423" mass="47906">MYCVELYKVIKMWKKIGLMGIITLLLVAALVPMVSAKGEATNIWDKISVKQGTTNALGGGSYISIGTNNTRVNVIYGNGEHKNSVKIIVDTVRYAGGLKIYNKDGTLKDKKILRYNAFVGQSFNYIAEVRNINNNRSVIKYVSLKGSWNIEGFKITNVSSNETRIDFTIYMDNVPYTKVFDNASVGDGVVNKIALHFHITVQMENKTIRGFPWYSYRPGRGLSLDGRKNYTGEIVSFQIKYDKEIDGWDYNDNTSKIIVANNIFWGISGNDKLIHIIAKRYGSSRADVENRSYGNNTLPHRRMLFRHGGRIVFTEVGEWQRIGKFRWESNVTVDNQTRQAYYQLVGGERMIKWYEYRVFTLTVLNGALIYPVGSSIFQDPSIEVNEFYISFGNLVVPSMGLSIIGIATVAIALVAFAIYRIKK</sequence>
<evidence type="ECO:0000313" key="2">
    <source>
        <dbReference type="EMBL" id="ADD08404.1"/>
    </source>
</evidence>
<reference evidence="2" key="1">
    <citation type="submission" date="2010-02" db="EMBL/GenBank/DDBJ databases">
        <title>Complete sequence of Aciduliprofundum boonei T469.</title>
        <authorList>
            <consortium name="US DOE Joint Genome Institute"/>
            <person name="Lucas S."/>
            <person name="Copeland A."/>
            <person name="Lapidus A."/>
            <person name="Cheng J.-F."/>
            <person name="Bruce D."/>
            <person name="Goodwin L."/>
            <person name="Pitluck S."/>
            <person name="Saunders E."/>
            <person name="Detter J.C."/>
            <person name="Han C."/>
            <person name="Tapia R."/>
            <person name="Land M."/>
            <person name="Hauser L."/>
            <person name="Kyrpides N."/>
            <person name="Mikhailova N."/>
            <person name="Flores G."/>
            <person name="Reysenbach A.-L."/>
            <person name="Woyke T."/>
        </authorList>
    </citation>
    <scope>NUCLEOTIDE SEQUENCE</scope>
    <source>
        <strain evidence="2">T469</strain>
    </source>
</reference>
<dbReference type="EMBL" id="CP001941">
    <property type="protein sequence ID" value="ADD08404.1"/>
    <property type="molecule type" value="Genomic_DNA"/>
</dbReference>
<keyword evidence="1" id="KW-0812">Transmembrane</keyword>
<dbReference type="AlphaFoldDB" id="D3TCW9"/>
<gene>
    <name evidence="2" type="ordered locus">Aboo_0593</name>
</gene>
<dbReference type="Proteomes" id="UP000001400">
    <property type="component" value="Chromosome"/>
</dbReference>
<proteinExistence type="predicted"/>
<protein>
    <submittedName>
        <fullName evidence="2">Uncharacterized protein</fullName>
    </submittedName>
</protein>
<evidence type="ECO:0000313" key="3">
    <source>
        <dbReference type="Proteomes" id="UP000001400"/>
    </source>
</evidence>
<keyword evidence="3" id="KW-1185">Reference proteome</keyword>
<organism evidence="2 3">
    <name type="scientific">Aciduliprofundum boonei (strain DSM 19572 / T469)</name>
    <dbReference type="NCBI Taxonomy" id="439481"/>
    <lineage>
        <taxon>Archaea</taxon>
        <taxon>Methanobacteriati</taxon>
        <taxon>Thermoplasmatota</taxon>
        <taxon>DHVE2 group</taxon>
        <taxon>Candidatus Aciduliprofundum</taxon>
    </lineage>
</organism>
<feature type="transmembrane region" description="Helical" evidence="1">
    <location>
        <begin position="399"/>
        <end position="419"/>
    </location>
</feature>
<keyword evidence="1" id="KW-1133">Transmembrane helix</keyword>
<dbReference type="HOGENOM" id="CLU_648294_0_0_2"/>
<name>D3TCW9_ACIB4</name>
<keyword evidence="1" id="KW-0472">Membrane</keyword>
<dbReference type="KEGG" id="abi:Aboo_0593"/>